<sequence>MTRIAILHPGQMGAAVGRALVEAGHDVGWLPEGRGPGTRRRAEEAGLVALTGVDDRDLVLSVCPPAAAVDTARSVAGFSGLYVDANAVSPETAREVAAVVQVGGATYVDGGIVGPPPAEAGSTRLFLSGSGAAQVAEVFAGSRLEPVVLHGDTAASALKMTYAAWTKTTAALLVSLRGAARQLGVEDALVAEWARSQPDLAARHAGAVAAARDKGWRWEEEMRQIARTFAAAGEPAGFAEAAAEQFARWPRPADG</sequence>
<dbReference type="InterPro" id="IPR013328">
    <property type="entry name" value="6PGD_dom2"/>
</dbReference>
<dbReference type="Gene3D" id="1.10.1040.10">
    <property type="entry name" value="N-(1-d-carboxylethyl)-l-norvaline Dehydrogenase, domain 2"/>
    <property type="match status" value="1"/>
</dbReference>
<dbReference type="InterPro" id="IPR015814">
    <property type="entry name" value="Pgluconate_DH_NAD-bd_C"/>
</dbReference>
<dbReference type="InterPro" id="IPR036291">
    <property type="entry name" value="NAD(P)-bd_dom_sf"/>
</dbReference>
<dbReference type="AlphaFoldDB" id="A0A853CQR4"/>
<accession>A0A853CQR4</accession>
<protein>
    <submittedName>
        <fullName evidence="2">3-hydroxyisobutyrate dehydrogenase-like beta-hydroxyacid dehydrogenase</fullName>
    </submittedName>
</protein>
<dbReference type="Proteomes" id="UP000541969">
    <property type="component" value="Unassembled WGS sequence"/>
</dbReference>
<evidence type="ECO:0000313" key="2">
    <source>
        <dbReference type="EMBL" id="NYJ08822.1"/>
    </source>
</evidence>
<reference evidence="2 3" key="1">
    <citation type="submission" date="2020-07" db="EMBL/GenBank/DDBJ databases">
        <title>Sequencing the genomes of 1000 actinobacteria strains.</title>
        <authorList>
            <person name="Klenk H.-P."/>
        </authorList>
    </citation>
    <scope>NUCLEOTIDE SEQUENCE [LARGE SCALE GENOMIC DNA]</scope>
    <source>
        <strain evidence="2 3">DSM 104001</strain>
    </source>
</reference>
<dbReference type="RefSeq" id="WP_179721701.1">
    <property type="nucleotide sequence ID" value="NZ_JACBZT010000001.1"/>
</dbReference>
<dbReference type="InterPro" id="IPR008927">
    <property type="entry name" value="6-PGluconate_DH-like_C_sf"/>
</dbReference>
<organism evidence="2 3">
    <name type="scientific">Petropleomorpha daqingensis</name>
    <dbReference type="NCBI Taxonomy" id="2026353"/>
    <lineage>
        <taxon>Bacteria</taxon>
        <taxon>Bacillati</taxon>
        <taxon>Actinomycetota</taxon>
        <taxon>Actinomycetes</taxon>
        <taxon>Geodermatophilales</taxon>
        <taxon>Geodermatophilaceae</taxon>
        <taxon>Petropleomorpha</taxon>
    </lineage>
</organism>
<dbReference type="Pfam" id="PF09130">
    <property type="entry name" value="DUF1932"/>
    <property type="match status" value="1"/>
</dbReference>
<dbReference type="EMBL" id="JACBZT010000001">
    <property type="protein sequence ID" value="NYJ08822.1"/>
    <property type="molecule type" value="Genomic_DNA"/>
</dbReference>
<proteinExistence type="predicted"/>
<evidence type="ECO:0000259" key="1">
    <source>
        <dbReference type="Pfam" id="PF09130"/>
    </source>
</evidence>
<keyword evidence="3" id="KW-1185">Reference proteome</keyword>
<dbReference type="SUPFAM" id="SSF51735">
    <property type="entry name" value="NAD(P)-binding Rossmann-fold domains"/>
    <property type="match status" value="1"/>
</dbReference>
<dbReference type="SUPFAM" id="SSF48179">
    <property type="entry name" value="6-phosphogluconate dehydrogenase C-terminal domain-like"/>
    <property type="match status" value="1"/>
</dbReference>
<feature type="domain" description="Phosphogluconate dehydrogenase NAD-binding putative C-terminal" evidence="1">
    <location>
        <begin position="180"/>
        <end position="249"/>
    </location>
</feature>
<evidence type="ECO:0000313" key="3">
    <source>
        <dbReference type="Proteomes" id="UP000541969"/>
    </source>
</evidence>
<dbReference type="Gene3D" id="3.40.50.720">
    <property type="entry name" value="NAD(P)-binding Rossmann-like Domain"/>
    <property type="match status" value="1"/>
</dbReference>
<comment type="caution">
    <text evidence="2">The sequence shown here is derived from an EMBL/GenBank/DDBJ whole genome shotgun (WGS) entry which is preliminary data.</text>
</comment>
<gene>
    <name evidence="2" type="ORF">GGQ55_005100</name>
</gene>
<name>A0A853CQR4_9ACTN</name>